<evidence type="ECO:0000313" key="2">
    <source>
        <dbReference type="EMBL" id="CAI0650820.1"/>
    </source>
</evidence>
<name>A0A9W4WJ78_9PEZI</name>
<feature type="transmembrane region" description="Helical" evidence="1">
    <location>
        <begin position="40"/>
        <end position="61"/>
    </location>
</feature>
<dbReference type="EMBL" id="CAMGZC010000943">
    <property type="protein sequence ID" value="CAI0650820.1"/>
    <property type="molecule type" value="Genomic_DNA"/>
</dbReference>
<dbReference type="AlphaFoldDB" id="A0A9W4WJ78"/>
<keyword evidence="1" id="KW-1133">Transmembrane helix</keyword>
<protein>
    <submittedName>
        <fullName evidence="2">Uncharacterized protein</fullName>
    </submittedName>
</protein>
<keyword evidence="1" id="KW-0812">Transmembrane</keyword>
<evidence type="ECO:0000313" key="3">
    <source>
        <dbReference type="Proteomes" id="UP001152533"/>
    </source>
</evidence>
<evidence type="ECO:0000256" key="1">
    <source>
        <dbReference type="SAM" id="Phobius"/>
    </source>
</evidence>
<dbReference type="Proteomes" id="UP001152533">
    <property type="component" value="Unassembled WGS sequence"/>
</dbReference>
<organism evidence="2 3">
    <name type="scientific">Colletotrichum noveboracense</name>
    <dbReference type="NCBI Taxonomy" id="2664923"/>
    <lineage>
        <taxon>Eukaryota</taxon>
        <taxon>Fungi</taxon>
        <taxon>Dikarya</taxon>
        <taxon>Ascomycota</taxon>
        <taxon>Pezizomycotina</taxon>
        <taxon>Sordariomycetes</taxon>
        <taxon>Hypocreomycetidae</taxon>
        <taxon>Glomerellales</taxon>
        <taxon>Glomerellaceae</taxon>
        <taxon>Colletotrichum</taxon>
        <taxon>Colletotrichum gloeosporioides species complex</taxon>
    </lineage>
</organism>
<reference evidence="2" key="1">
    <citation type="submission" date="2022-08" db="EMBL/GenBank/DDBJ databases">
        <authorList>
            <person name="Giroux E."/>
            <person name="Giroux E."/>
        </authorList>
    </citation>
    <scope>NUCLEOTIDE SEQUENCE</scope>
    <source>
        <strain evidence="2">H1091258</strain>
    </source>
</reference>
<keyword evidence="3" id="KW-1185">Reference proteome</keyword>
<comment type="caution">
    <text evidence="2">The sequence shown here is derived from an EMBL/GenBank/DDBJ whole genome shotgun (WGS) entry which is preliminary data.</text>
</comment>
<gene>
    <name evidence="2" type="ORF">CGXH109_LOCUS100022</name>
</gene>
<proteinExistence type="predicted"/>
<keyword evidence="1" id="KW-0472">Membrane</keyword>
<sequence>MDSDNKMTTVDWDQDPLTFTLPPEAQMLNLRLPKQSRSRALFTVSAVPFYFTIWLLVYVFFSLPITCLSVNFTQATCSTPGVSWLCDAVKKIECGGTATKLITSLFTGYLPLQGLERIAVYDRPTYGGHIRHPWVRKF</sequence>
<accession>A0A9W4WJ78</accession>